<protein>
    <submittedName>
        <fullName evidence="1">Uncharacterized protein</fullName>
    </submittedName>
</protein>
<name>A0ABN9XW15_9DINO</name>
<reference evidence="1" key="1">
    <citation type="submission" date="2023-10" db="EMBL/GenBank/DDBJ databases">
        <authorList>
            <person name="Chen Y."/>
            <person name="Shah S."/>
            <person name="Dougan E. K."/>
            <person name="Thang M."/>
            <person name="Chan C."/>
        </authorList>
    </citation>
    <scope>NUCLEOTIDE SEQUENCE [LARGE SCALE GENOMIC DNA]</scope>
</reference>
<evidence type="ECO:0000313" key="1">
    <source>
        <dbReference type="EMBL" id="CAK0902533.1"/>
    </source>
</evidence>
<feature type="non-terminal residue" evidence="1">
    <location>
        <position position="124"/>
    </location>
</feature>
<dbReference type="EMBL" id="CAUYUJ010021083">
    <property type="protein sequence ID" value="CAK0902533.1"/>
    <property type="molecule type" value="Genomic_DNA"/>
</dbReference>
<feature type="non-terminal residue" evidence="1">
    <location>
        <position position="1"/>
    </location>
</feature>
<proteinExistence type="predicted"/>
<sequence>VQNKQTAKATQSEVRFGTLVQFHGHIRPTLLRGPIPTIPVAMGHGASEVIKAVMKDAAPVLDDAKHFEATRHISCSDRASSNKKYEKDFRHENPGARCLHLDCGLHEGILAEETVNGRHRWHRR</sequence>
<accession>A0ABN9XW15</accession>
<gene>
    <name evidence="1" type="ORF">PCOR1329_LOCUS79123</name>
</gene>
<comment type="caution">
    <text evidence="1">The sequence shown here is derived from an EMBL/GenBank/DDBJ whole genome shotgun (WGS) entry which is preliminary data.</text>
</comment>
<organism evidence="1 2">
    <name type="scientific">Prorocentrum cordatum</name>
    <dbReference type="NCBI Taxonomy" id="2364126"/>
    <lineage>
        <taxon>Eukaryota</taxon>
        <taxon>Sar</taxon>
        <taxon>Alveolata</taxon>
        <taxon>Dinophyceae</taxon>
        <taxon>Prorocentrales</taxon>
        <taxon>Prorocentraceae</taxon>
        <taxon>Prorocentrum</taxon>
    </lineage>
</organism>
<evidence type="ECO:0000313" key="2">
    <source>
        <dbReference type="Proteomes" id="UP001189429"/>
    </source>
</evidence>
<dbReference type="Proteomes" id="UP001189429">
    <property type="component" value="Unassembled WGS sequence"/>
</dbReference>
<keyword evidence="2" id="KW-1185">Reference proteome</keyword>